<gene>
    <name evidence="1" type="ORF">POCTA_138.1.T1180169</name>
</gene>
<sequence>MRIKQYNSNSHIDYQNENAYIHTYKQINQLKKSFGILPIPTLIQLEIGEGILVPVSISNNSSRLFYFIF</sequence>
<evidence type="ECO:0000313" key="1">
    <source>
        <dbReference type="EMBL" id="CAD8199126.1"/>
    </source>
</evidence>
<dbReference type="EMBL" id="CAJJDP010000118">
    <property type="protein sequence ID" value="CAD8199126.1"/>
    <property type="molecule type" value="Genomic_DNA"/>
</dbReference>
<proteinExistence type="predicted"/>
<comment type="caution">
    <text evidence="1">The sequence shown here is derived from an EMBL/GenBank/DDBJ whole genome shotgun (WGS) entry which is preliminary data.</text>
</comment>
<evidence type="ECO:0000313" key="2">
    <source>
        <dbReference type="Proteomes" id="UP000683925"/>
    </source>
</evidence>
<dbReference type="AlphaFoldDB" id="A0A8S1XCZ0"/>
<keyword evidence="2" id="KW-1185">Reference proteome</keyword>
<accession>A0A8S1XCZ0</accession>
<protein>
    <submittedName>
        <fullName evidence="1">Uncharacterized protein</fullName>
    </submittedName>
</protein>
<name>A0A8S1XCZ0_PAROT</name>
<reference evidence="1" key="1">
    <citation type="submission" date="2021-01" db="EMBL/GenBank/DDBJ databases">
        <authorList>
            <consortium name="Genoscope - CEA"/>
            <person name="William W."/>
        </authorList>
    </citation>
    <scope>NUCLEOTIDE SEQUENCE</scope>
</reference>
<organism evidence="1 2">
    <name type="scientific">Paramecium octaurelia</name>
    <dbReference type="NCBI Taxonomy" id="43137"/>
    <lineage>
        <taxon>Eukaryota</taxon>
        <taxon>Sar</taxon>
        <taxon>Alveolata</taxon>
        <taxon>Ciliophora</taxon>
        <taxon>Intramacronucleata</taxon>
        <taxon>Oligohymenophorea</taxon>
        <taxon>Peniculida</taxon>
        <taxon>Parameciidae</taxon>
        <taxon>Paramecium</taxon>
    </lineage>
</organism>
<dbReference type="Proteomes" id="UP000683925">
    <property type="component" value="Unassembled WGS sequence"/>
</dbReference>